<dbReference type="InterPro" id="IPR056735">
    <property type="entry name" value="SUS_N"/>
</dbReference>
<reference evidence="12" key="1">
    <citation type="submission" date="2014-09" db="EMBL/GenBank/DDBJ databases">
        <authorList>
            <person name="Magalhaes I.L.F."/>
            <person name="Oliveira U."/>
            <person name="Santos F.R."/>
            <person name="Vidigal T.H.D.A."/>
            <person name="Brescovit A.D."/>
            <person name="Santos A.J."/>
        </authorList>
    </citation>
    <scope>NUCLEOTIDE SEQUENCE</scope>
    <source>
        <tissue evidence="12">Shoot tissue taken approximately 20 cm above the soil surface</tissue>
    </source>
</reference>
<dbReference type="InterPro" id="IPR012820">
    <property type="entry name" value="Sucrose_synthase_pln/cyn"/>
</dbReference>
<dbReference type="NCBIfam" id="TIGR02470">
    <property type="entry name" value="sucr_synth"/>
    <property type="match status" value="1"/>
</dbReference>
<dbReference type="GO" id="GO:0005985">
    <property type="term" value="P:sucrose metabolic process"/>
    <property type="evidence" value="ECO:0007669"/>
    <property type="project" value="InterPro"/>
</dbReference>
<evidence type="ECO:0000259" key="8">
    <source>
        <dbReference type="Pfam" id="PF00534"/>
    </source>
</evidence>
<keyword evidence="5 7" id="KW-0808">Transferase</keyword>
<dbReference type="InterPro" id="IPR001296">
    <property type="entry name" value="Glyco_trans_1"/>
</dbReference>
<evidence type="ECO:0000256" key="6">
    <source>
        <dbReference type="ARBA" id="ARBA00049030"/>
    </source>
</evidence>
<dbReference type="FunFam" id="3.10.450.330:FF:000001">
    <property type="entry name" value="Sucrose synthase"/>
    <property type="match status" value="1"/>
</dbReference>
<protein>
    <recommendedName>
        <fullName evidence="3 7">Sucrose synthase</fullName>
        <ecNumber evidence="3 7">2.4.1.13</ecNumber>
    </recommendedName>
</protein>
<dbReference type="Pfam" id="PF00862">
    <property type="entry name" value="GT-B_Sucrose_synth"/>
    <property type="match status" value="1"/>
</dbReference>
<dbReference type="AlphaFoldDB" id="A0A0A9AYL0"/>
<dbReference type="FunFam" id="3.40.50.2000:FF:000006">
    <property type="entry name" value="Sucrose synthase"/>
    <property type="match status" value="1"/>
</dbReference>
<dbReference type="InterPro" id="IPR000368">
    <property type="entry name" value="Sucrose_synth_GT-B1"/>
</dbReference>
<evidence type="ECO:0000313" key="12">
    <source>
        <dbReference type="EMBL" id="JAD56196.1"/>
    </source>
</evidence>
<dbReference type="Pfam" id="PF24861">
    <property type="entry name" value="SUS_N"/>
    <property type="match status" value="1"/>
</dbReference>
<dbReference type="SUPFAM" id="SSF53756">
    <property type="entry name" value="UDP-Glycosyltransferase/glycogen phosphorylase"/>
    <property type="match status" value="1"/>
</dbReference>
<dbReference type="PANTHER" id="PTHR45839:SF16">
    <property type="entry name" value="SUCROSE SYNTHASE 6"/>
    <property type="match status" value="1"/>
</dbReference>
<evidence type="ECO:0000256" key="3">
    <source>
        <dbReference type="ARBA" id="ARBA00012540"/>
    </source>
</evidence>
<evidence type="ECO:0000256" key="7">
    <source>
        <dbReference type="RuleBase" id="RU280817"/>
    </source>
</evidence>
<evidence type="ECO:0000256" key="1">
    <source>
        <dbReference type="ARBA" id="ARBA00002595"/>
    </source>
</evidence>
<dbReference type="EC" id="2.4.1.13" evidence="3 7"/>
<dbReference type="Gene3D" id="1.20.120.1230">
    <property type="match status" value="1"/>
</dbReference>
<organism evidence="12">
    <name type="scientific">Arundo donax</name>
    <name type="common">Giant reed</name>
    <name type="synonym">Donax arundinaceus</name>
    <dbReference type="NCBI Taxonomy" id="35708"/>
    <lineage>
        <taxon>Eukaryota</taxon>
        <taxon>Viridiplantae</taxon>
        <taxon>Streptophyta</taxon>
        <taxon>Embryophyta</taxon>
        <taxon>Tracheophyta</taxon>
        <taxon>Spermatophyta</taxon>
        <taxon>Magnoliopsida</taxon>
        <taxon>Liliopsida</taxon>
        <taxon>Poales</taxon>
        <taxon>Poaceae</taxon>
        <taxon>PACMAD clade</taxon>
        <taxon>Arundinoideae</taxon>
        <taxon>Arundineae</taxon>
        <taxon>Arundo</taxon>
    </lineage>
</organism>
<dbReference type="GO" id="GO:0016157">
    <property type="term" value="F:sucrose synthase activity"/>
    <property type="evidence" value="ECO:0007669"/>
    <property type="project" value="UniProtKB-UniRule"/>
</dbReference>
<dbReference type="Gene3D" id="3.40.50.2000">
    <property type="entry name" value="Glycogen Phosphorylase B"/>
    <property type="match status" value="2"/>
</dbReference>
<keyword evidence="4 7" id="KW-0328">Glycosyltransferase</keyword>
<dbReference type="Gene3D" id="3.10.450.330">
    <property type="match status" value="1"/>
</dbReference>
<evidence type="ECO:0000256" key="2">
    <source>
        <dbReference type="ARBA" id="ARBA00005894"/>
    </source>
</evidence>
<sequence length="855" mass="97635">MASGTGFTRTDSIANMMPEALRQNRYQMKRCFQRYVSKGRRLMKNNQLMEELHQSTEDKLDKDKLVQGFLGYIISSTQEAVVLPPYVAFAVRMNPGIWEYIKVHSADLSVEQITPSDYLKCKETLYDDRWAQNDNSLEVDFGALDLSTPHLKLPSSIGNGLQFVSRFMSSKLSDKPDDMKPLLDYLLDLSYRGEKLMINDTLDTVNKLQTALLLAEVFVSGLHKNTPYQKFEQKFQEWGLEKGWGDTAEACRETLNYLSEVLQAPDPINMEKFFSRVPSVFNIVIFSIHGYFGQEKVLGMPDTGGQVVYILDQVRALEDELLKRIKQQGLNVTPKILVLTRLIPEAKGTKCNVELEPIENTKHSSILRVPFKTDDGKDLRQWVSRFDIYPYLERYAKDSSVKILDILQGKPDLVIGNYTDGNLVASLVSRKLGVTQGTIAHALEKTKYEDSDAKWREMDQKYHFSCQFTADMIAMNTSDFIIASTYQEIAGSKEKPGQYERHYAFTMPGLCRFATGINVFDPKFNIAAPGADQSVYFPFTQKQKRLTDLHPQIEELVHSKEDNDEHIGYLEDRSKPIIFSMARLDKVKNITGLVEWYGQNKRLRDLVNLVVVGGLLDPSQSKDREEIEEINKMHSLINKYQLKGQIRWIKAQTNRVRNGELYRCIADTKGAFVQPALYEAFGLTVIEAMNCGLPTFATNQGGPAEIIVNEVSGFHINPLDGKEASDKIADFFQKCKEDPMHWNKMSTAGLQRIYECYTWQIYATKVLNMGSMYAFWRTLNKEEREAKQRYLEMFYNLQFRKLANTVPKLGEQAAQLTASTAPDRIVPRPKERRTQTRMQRIASSLLGPVLPSDAA</sequence>
<evidence type="ECO:0000259" key="10">
    <source>
        <dbReference type="Pfam" id="PF24861"/>
    </source>
</evidence>
<dbReference type="InterPro" id="IPR056736">
    <property type="entry name" value="SUS_EPBD"/>
</dbReference>
<evidence type="ECO:0000256" key="5">
    <source>
        <dbReference type="ARBA" id="ARBA00022679"/>
    </source>
</evidence>
<dbReference type="PANTHER" id="PTHR45839">
    <property type="match status" value="1"/>
</dbReference>
<comment type="similarity">
    <text evidence="2 7">Belongs to the glycosyltransferase 1 family. Plant sucrose synthase subfamily.</text>
</comment>
<accession>A0A0A9AYL0</accession>
<dbReference type="Pfam" id="PF24862">
    <property type="entry name" value="SUS_EPBD"/>
    <property type="match status" value="1"/>
</dbReference>
<proteinExistence type="inferred from homology"/>
<comment type="function">
    <text evidence="1 7">Sucrose-cleaving enzyme that provides UDP-glucose and fructose for various metabolic pathways.</text>
</comment>
<dbReference type="Pfam" id="PF00534">
    <property type="entry name" value="Glycos_transf_1"/>
    <property type="match status" value="1"/>
</dbReference>
<evidence type="ECO:0000259" key="11">
    <source>
        <dbReference type="Pfam" id="PF24862"/>
    </source>
</evidence>
<reference evidence="12" key="2">
    <citation type="journal article" date="2015" name="Data Brief">
        <title>Shoot transcriptome of the giant reed, Arundo donax.</title>
        <authorList>
            <person name="Barrero R.A."/>
            <person name="Guerrero F.D."/>
            <person name="Moolhuijzen P."/>
            <person name="Goolsby J.A."/>
            <person name="Tidwell J."/>
            <person name="Bellgard S.E."/>
            <person name="Bellgard M.I."/>
        </authorList>
    </citation>
    <scope>NUCLEOTIDE SEQUENCE</scope>
    <source>
        <tissue evidence="12">Shoot tissue taken approximately 20 cm above the soil surface</tissue>
    </source>
</reference>
<dbReference type="FunFam" id="1.20.120.1230:FF:000001">
    <property type="entry name" value="Sucrose synthase"/>
    <property type="match status" value="1"/>
</dbReference>
<evidence type="ECO:0000259" key="9">
    <source>
        <dbReference type="Pfam" id="PF00862"/>
    </source>
</evidence>
<evidence type="ECO:0000256" key="4">
    <source>
        <dbReference type="ARBA" id="ARBA00022676"/>
    </source>
</evidence>
<dbReference type="EMBL" id="GBRH01241699">
    <property type="protein sequence ID" value="JAD56196.1"/>
    <property type="molecule type" value="Transcribed_RNA"/>
</dbReference>
<feature type="domain" description="Glycosyl transferase family 1" evidence="8">
    <location>
        <begin position="570"/>
        <end position="735"/>
    </location>
</feature>
<feature type="domain" description="Sucrose synthase EPBD" evidence="11">
    <location>
        <begin position="159"/>
        <end position="246"/>
    </location>
</feature>
<comment type="catalytic activity">
    <reaction evidence="6 7">
        <text>an NDP-alpha-D-glucose + D-fructose = a ribonucleoside 5'-diphosphate + sucrose + H(+)</text>
        <dbReference type="Rhea" id="RHEA:16241"/>
        <dbReference type="ChEBI" id="CHEBI:15378"/>
        <dbReference type="ChEBI" id="CHEBI:17992"/>
        <dbReference type="ChEBI" id="CHEBI:37721"/>
        <dbReference type="ChEBI" id="CHEBI:57930"/>
        <dbReference type="ChEBI" id="CHEBI:76533"/>
        <dbReference type="EC" id="2.4.1.13"/>
    </reaction>
</comment>
<name>A0A0A9AYL0_ARUDO</name>
<feature type="domain" description="Sucrose synthase first GT-B" evidence="9">
    <location>
        <begin position="269"/>
        <end position="557"/>
    </location>
</feature>
<feature type="domain" description="Sucrose synthase N-terminal" evidence="10">
    <location>
        <begin position="9"/>
        <end position="123"/>
    </location>
</feature>